<evidence type="ECO:0000259" key="6">
    <source>
        <dbReference type="Pfam" id="PF05175"/>
    </source>
</evidence>
<dbReference type="NCBIfam" id="TIGR03534">
    <property type="entry name" value="RF_mod_PrmC"/>
    <property type="match status" value="1"/>
</dbReference>
<gene>
    <name evidence="5" type="primary">prmC</name>
    <name evidence="8" type="ORF">CIP107547_01224</name>
</gene>
<dbReference type="InterPro" id="IPR019874">
    <property type="entry name" value="RF_methyltr_PrmC"/>
</dbReference>
<dbReference type="Proteomes" id="UP000480222">
    <property type="component" value="Unassembled WGS sequence"/>
</dbReference>
<name>A0A1Q6C956_CORDP</name>
<evidence type="ECO:0000256" key="4">
    <source>
        <dbReference type="ARBA" id="ARBA00048391"/>
    </source>
</evidence>
<dbReference type="Gene3D" id="3.40.50.150">
    <property type="entry name" value="Vaccinia Virus protein VP39"/>
    <property type="match status" value="1"/>
</dbReference>
<dbReference type="InterPro" id="IPR002052">
    <property type="entry name" value="DNA_methylase_N6_adenine_CS"/>
</dbReference>
<evidence type="ECO:0000259" key="7">
    <source>
        <dbReference type="Pfam" id="PF17827"/>
    </source>
</evidence>
<comment type="similarity">
    <text evidence="5">Belongs to the protein N5-glutamine methyltransferase family. PrmC subfamily.</text>
</comment>
<evidence type="ECO:0000256" key="5">
    <source>
        <dbReference type="HAMAP-Rule" id="MF_02126"/>
    </source>
</evidence>
<dbReference type="SUPFAM" id="SSF53335">
    <property type="entry name" value="S-adenosyl-L-methionine-dependent methyltransferases"/>
    <property type="match status" value="1"/>
</dbReference>
<dbReference type="InterPro" id="IPR050320">
    <property type="entry name" value="N5-glutamine_MTase"/>
</dbReference>
<dbReference type="InterPro" id="IPR007848">
    <property type="entry name" value="Small_mtfrase_dom"/>
</dbReference>
<dbReference type="GO" id="GO:0102559">
    <property type="term" value="F:peptide chain release factor N(5)-glutamine methyltransferase activity"/>
    <property type="evidence" value="ECO:0007669"/>
    <property type="project" value="UniProtKB-EC"/>
</dbReference>
<evidence type="ECO:0000256" key="1">
    <source>
        <dbReference type="ARBA" id="ARBA00022603"/>
    </source>
</evidence>
<dbReference type="Pfam" id="PF05175">
    <property type="entry name" value="MTS"/>
    <property type="match status" value="1"/>
</dbReference>
<proteinExistence type="inferred from homology"/>
<dbReference type="EMBL" id="CADDAV010000015">
    <property type="protein sequence ID" value="CAB0600423.1"/>
    <property type="molecule type" value="Genomic_DNA"/>
</dbReference>
<dbReference type="AlphaFoldDB" id="A0A1Q6C956"/>
<evidence type="ECO:0000313" key="8">
    <source>
        <dbReference type="EMBL" id="CAB0600423.1"/>
    </source>
</evidence>
<feature type="binding site" evidence="5">
    <location>
        <position position="179"/>
    </location>
    <ligand>
        <name>S-adenosyl-L-methionine</name>
        <dbReference type="ChEBI" id="CHEBI:59789"/>
    </ligand>
</feature>
<dbReference type="NCBIfam" id="TIGR00536">
    <property type="entry name" value="hemK_fam"/>
    <property type="match status" value="1"/>
</dbReference>
<dbReference type="Pfam" id="PF17827">
    <property type="entry name" value="PrmC_N"/>
    <property type="match status" value="1"/>
</dbReference>
<dbReference type="InterPro" id="IPR029063">
    <property type="entry name" value="SAM-dependent_MTases_sf"/>
</dbReference>
<dbReference type="CDD" id="cd02440">
    <property type="entry name" value="AdoMet_MTases"/>
    <property type="match status" value="1"/>
</dbReference>
<dbReference type="HAMAP" id="MF_02126">
    <property type="entry name" value="RF_methyltr_PrmC"/>
    <property type="match status" value="1"/>
</dbReference>
<comment type="function">
    <text evidence="5">Methylates the class 1 translation termination release factors RF1/PrfA and RF2/PrfB on the glutamine residue of the universally conserved GGQ motif.</text>
</comment>
<dbReference type="PANTHER" id="PTHR18895">
    <property type="entry name" value="HEMK METHYLTRANSFERASE"/>
    <property type="match status" value="1"/>
</dbReference>
<feature type="domain" description="Release factor glutamine methyltransferase N-terminal" evidence="7">
    <location>
        <begin position="4"/>
        <end position="69"/>
    </location>
</feature>
<dbReference type="InterPro" id="IPR004556">
    <property type="entry name" value="HemK-like"/>
</dbReference>
<comment type="caution">
    <text evidence="8">The sequence shown here is derived from an EMBL/GenBank/DDBJ whole genome shotgun (WGS) entry which is preliminary data.</text>
</comment>
<reference evidence="8 9" key="1">
    <citation type="submission" date="2020-02" db="EMBL/GenBank/DDBJ databases">
        <authorList>
            <person name="Brisse S."/>
        </authorList>
    </citation>
    <scope>NUCLEOTIDE SEQUENCE [LARGE SCALE GENOMIC DNA]</scope>
    <source>
        <strain evidence="8">CIP107547</strain>
    </source>
</reference>
<dbReference type="InterPro" id="IPR040758">
    <property type="entry name" value="PrmC_N"/>
</dbReference>
<keyword evidence="3 5" id="KW-0949">S-adenosyl-L-methionine</keyword>
<feature type="domain" description="Methyltransferase small" evidence="6">
    <location>
        <begin position="105"/>
        <end position="182"/>
    </location>
</feature>
<dbReference type="EC" id="2.1.1.297" evidence="5"/>
<comment type="caution">
    <text evidence="5">Lacks conserved residue(s) required for the propagation of feature annotation.</text>
</comment>
<protein>
    <recommendedName>
        <fullName evidence="5">Release factor glutamine methyltransferase</fullName>
        <shortName evidence="5">RF MTase</shortName>
        <ecNumber evidence="5">2.1.1.297</ecNumber>
    </recommendedName>
    <alternativeName>
        <fullName evidence="5">N5-glutamine methyltransferase PrmC</fullName>
    </alternativeName>
    <alternativeName>
        <fullName evidence="5">Protein-(glutamine-N5) MTase PrmC</fullName>
    </alternativeName>
    <alternativeName>
        <fullName evidence="5">Protein-glutamine N-methyltransferase PrmC</fullName>
    </alternativeName>
</protein>
<accession>A0A1Q6C956</accession>
<dbReference type="GO" id="GO:0032259">
    <property type="term" value="P:methylation"/>
    <property type="evidence" value="ECO:0007669"/>
    <property type="project" value="UniProtKB-KW"/>
</dbReference>
<feature type="binding site" evidence="5">
    <location>
        <begin position="179"/>
        <end position="182"/>
    </location>
    <ligand>
        <name>substrate</name>
    </ligand>
</feature>
<keyword evidence="1 5" id="KW-0489">Methyltransferase</keyword>
<comment type="catalytic activity">
    <reaction evidence="4 5">
        <text>L-glutaminyl-[peptide chain release factor] + S-adenosyl-L-methionine = N(5)-methyl-L-glutaminyl-[peptide chain release factor] + S-adenosyl-L-homocysteine + H(+)</text>
        <dbReference type="Rhea" id="RHEA:42896"/>
        <dbReference type="Rhea" id="RHEA-COMP:10271"/>
        <dbReference type="Rhea" id="RHEA-COMP:10272"/>
        <dbReference type="ChEBI" id="CHEBI:15378"/>
        <dbReference type="ChEBI" id="CHEBI:30011"/>
        <dbReference type="ChEBI" id="CHEBI:57856"/>
        <dbReference type="ChEBI" id="CHEBI:59789"/>
        <dbReference type="ChEBI" id="CHEBI:61891"/>
        <dbReference type="EC" id="2.1.1.297"/>
    </reaction>
</comment>
<evidence type="ECO:0000313" key="9">
    <source>
        <dbReference type="Proteomes" id="UP000480222"/>
    </source>
</evidence>
<evidence type="ECO:0000256" key="3">
    <source>
        <dbReference type="ARBA" id="ARBA00022691"/>
    </source>
</evidence>
<dbReference type="RefSeq" id="WP_003851081.1">
    <property type="nucleotide sequence ID" value="NZ_CP029644.1"/>
</dbReference>
<keyword evidence="2 5" id="KW-0808">Transferase</keyword>
<dbReference type="PROSITE" id="PS00092">
    <property type="entry name" value="N6_MTASE"/>
    <property type="match status" value="1"/>
</dbReference>
<dbReference type="Gene3D" id="1.10.8.10">
    <property type="entry name" value="DNA helicase RuvA subunit, C-terminal domain"/>
    <property type="match status" value="1"/>
</dbReference>
<dbReference type="PANTHER" id="PTHR18895:SF74">
    <property type="entry name" value="MTRF1L RELEASE FACTOR GLUTAMINE METHYLTRANSFERASE"/>
    <property type="match status" value="1"/>
</dbReference>
<organism evidence="8 9">
    <name type="scientific">Corynebacterium diphtheriae</name>
    <dbReference type="NCBI Taxonomy" id="1717"/>
    <lineage>
        <taxon>Bacteria</taxon>
        <taxon>Bacillati</taxon>
        <taxon>Actinomycetota</taxon>
        <taxon>Actinomycetes</taxon>
        <taxon>Mycobacteriales</taxon>
        <taxon>Corynebacteriaceae</taxon>
        <taxon>Corynebacterium</taxon>
    </lineage>
</organism>
<evidence type="ECO:0000256" key="2">
    <source>
        <dbReference type="ARBA" id="ARBA00022679"/>
    </source>
</evidence>
<dbReference type="GO" id="GO:0003676">
    <property type="term" value="F:nucleic acid binding"/>
    <property type="evidence" value="ECO:0007669"/>
    <property type="project" value="InterPro"/>
</dbReference>
<feature type="binding site" evidence="5">
    <location>
        <position position="136"/>
    </location>
    <ligand>
        <name>S-adenosyl-L-methionine</name>
        <dbReference type="ChEBI" id="CHEBI:59789"/>
    </ligand>
</feature>
<sequence>MLAQALHKAEAILAEAGVASPRNDVHLMAAHLLNCQPMELFLKGDHDVPENFWKWVERRKNREPLQHILQVTWFGPLELHVGPGVFIPRPETEVLADWAVRHTDSKDTVVDLCTGSGALAAYIAHEHPECSVWAVELSDAAMAFARRNLPDRVHLVQGDVTDPEILDHLSGAVDLLVSNPPYVPLSNDLEPEVYQDPSMAVFSGDSGMDTINAMIPVIYRLLAPGGLVGIEHDDSTSEQTQQALIEHGGFSNIEPLKDLTGRSRFVVASKIP</sequence>